<dbReference type="EMBL" id="AEDU01000008">
    <property type="protein sequence ID" value="EFN99015.1"/>
    <property type="molecule type" value="Genomic_DNA"/>
</dbReference>
<protein>
    <submittedName>
        <fullName evidence="1">Uncharacterized protein</fullName>
    </submittedName>
</protein>
<proteinExistence type="predicted"/>
<dbReference type="Proteomes" id="UP000004966">
    <property type="component" value="Unassembled WGS sequence"/>
</dbReference>
<comment type="caution">
    <text evidence="1">The sequence shown here is derived from an EMBL/GenBank/DDBJ whole genome shotgun (WGS) entry which is preliminary data.</text>
</comment>
<evidence type="ECO:0000313" key="1">
    <source>
        <dbReference type="EMBL" id="EFN99015.1"/>
    </source>
</evidence>
<evidence type="ECO:0000313" key="2">
    <source>
        <dbReference type="Proteomes" id="UP000004966"/>
    </source>
</evidence>
<name>E1LL32_STRMT</name>
<gene>
    <name evidence="1" type="ORF">SMSK564_0559</name>
</gene>
<sequence>MGFNDFNLNLVTVERASIEHTMTINKNYVTFIKGIFW</sequence>
<accession>E1LL32</accession>
<organism evidence="1 2">
    <name type="scientific">Streptococcus mitis SK564</name>
    <dbReference type="NCBI Taxonomy" id="585203"/>
    <lineage>
        <taxon>Bacteria</taxon>
        <taxon>Bacillati</taxon>
        <taxon>Bacillota</taxon>
        <taxon>Bacilli</taxon>
        <taxon>Lactobacillales</taxon>
        <taxon>Streptococcaceae</taxon>
        <taxon>Streptococcus</taxon>
        <taxon>Streptococcus mitis group</taxon>
    </lineage>
</organism>
<dbReference type="AlphaFoldDB" id="E1LL32"/>
<reference evidence="1 2" key="1">
    <citation type="submission" date="2010-09" db="EMBL/GenBank/DDBJ databases">
        <authorList>
            <person name="Daugherty S.C."/>
            <person name="Tallon L.J."/>
            <person name="Jones K.M."/>
            <person name="Liu X."/>
            <person name="Kilian M."/>
            <person name="Tettelin H."/>
        </authorList>
    </citation>
    <scope>NUCLEOTIDE SEQUENCE [LARGE SCALE GENOMIC DNA]</scope>
    <source>
        <strain evidence="1 2">SK564</strain>
    </source>
</reference>